<dbReference type="Pfam" id="PF10387">
    <property type="entry name" value="DUF2442"/>
    <property type="match status" value="1"/>
</dbReference>
<sequence length="114" mass="13117">MKSASHGDDTLHVEVSGISIHGVWLFLGDRELFLRFKDFPWFRDAPVAGVLHVERPQPHHLYWPDLDIDLDVQSILDPKRFPLVSRERLSSRLQGAAGVQRAKAKASPRRSRRR</sequence>
<name>A0A538SJT6_UNCEI</name>
<dbReference type="Proteomes" id="UP000320184">
    <property type="component" value="Unassembled WGS sequence"/>
</dbReference>
<comment type="caution">
    <text evidence="2">The sequence shown here is derived from an EMBL/GenBank/DDBJ whole genome shotgun (WGS) entry which is preliminary data.</text>
</comment>
<evidence type="ECO:0000313" key="3">
    <source>
        <dbReference type="Proteomes" id="UP000320184"/>
    </source>
</evidence>
<feature type="compositionally biased region" description="Basic residues" evidence="1">
    <location>
        <begin position="102"/>
        <end position="114"/>
    </location>
</feature>
<evidence type="ECO:0000256" key="1">
    <source>
        <dbReference type="SAM" id="MobiDB-lite"/>
    </source>
</evidence>
<gene>
    <name evidence="2" type="ORF">E6K73_05315</name>
</gene>
<reference evidence="2 3" key="1">
    <citation type="journal article" date="2019" name="Nat. Microbiol.">
        <title>Mediterranean grassland soil C-N compound turnover is dependent on rainfall and depth, and is mediated by genomically divergent microorganisms.</title>
        <authorList>
            <person name="Diamond S."/>
            <person name="Andeer P.F."/>
            <person name="Li Z."/>
            <person name="Crits-Christoph A."/>
            <person name="Burstein D."/>
            <person name="Anantharaman K."/>
            <person name="Lane K.R."/>
            <person name="Thomas B.C."/>
            <person name="Pan C."/>
            <person name="Northen T.R."/>
            <person name="Banfield J.F."/>
        </authorList>
    </citation>
    <scope>NUCLEOTIDE SEQUENCE [LARGE SCALE GENOMIC DNA]</scope>
    <source>
        <strain evidence="2">WS_3</strain>
    </source>
</reference>
<organism evidence="2 3">
    <name type="scientific">Eiseniibacteriota bacterium</name>
    <dbReference type="NCBI Taxonomy" id="2212470"/>
    <lineage>
        <taxon>Bacteria</taxon>
        <taxon>Candidatus Eiseniibacteriota</taxon>
    </lineage>
</organism>
<dbReference type="InterPro" id="IPR018841">
    <property type="entry name" value="DUF2442"/>
</dbReference>
<protein>
    <submittedName>
        <fullName evidence="2">DUF2442 domain-containing protein</fullName>
    </submittedName>
</protein>
<proteinExistence type="predicted"/>
<feature type="region of interest" description="Disordered" evidence="1">
    <location>
        <begin position="89"/>
        <end position="114"/>
    </location>
</feature>
<dbReference type="EMBL" id="VBOT01000063">
    <property type="protein sequence ID" value="TMQ51633.1"/>
    <property type="molecule type" value="Genomic_DNA"/>
</dbReference>
<accession>A0A538SJT6</accession>
<dbReference type="AlphaFoldDB" id="A0A538SJT6"/>
<evidence type="ECO:0000313" key="2">
    <source>
        <dbReference type="EMBL" id="TMQ51633.1"/>
    </source>
</evidence>